<dbReference type="WBParaSite" id="nRc.2.0.1.t20610-RA">
    <property type="protein sequence ID" value="nRc.2.0.1.t20610-RA"/>
    <property type="gene ID" value="nRc.2.0.1.g20610"/>
</dbReference>
<keyword evidence="2" id="KW-1185">Reference proteome</keyword>
<protein>
    <submittedName>
        <fullName evidence="3">Uncharacterized protein</fullName>
    </submittedName>
</protein>
<evidence type="ECO:0000256" key="1">
    <source>
        <dbReference type="SAM" id="Phobius"/>
    </source>
</evidence>
<reference evidence="3" key="1">
    <citation type="submission" date="2022-11" db="UniProtKB">
        <authorList>
            <consortium name="WormBaseParasite"/>
        </authorList>
    </citation>
    <scope>IDENTIFICATION</scope>
</reference>
<accession>A0A915J2I2</accession>
<feature type="transmembrane region" description="Helical" evidence="1">
    <location>
        <begin position="27"/>
        <end position="48"/>
    </location>
</feature>
<evidence type="ECO:0000313" key="2">
    <source>
        <dbReference type="Proteomes" id="UP000887565"/>
    </source>
</evidence>
<organism evidence="2 3">
    <name type="scientific">Romanomermis culicivorax</name>
    <name type="common">Nematode worm</name>
    <dbReference type="NCBI Taxonomy" id="13658"/>
    <lineage>
        <taxon>Eukaryota</taxon>
        <taxon>Metazoa</taxon>
        <taxon>Ecdysozoa</taxon>
        <taxon>Nematoda</taxon>
        <taxon>Enoplea</taxon>
        <taxon>Dorylaimia</taxon>
        <taxon>Mermithida</taxon>
        <taxon>Mermithoidea</taxon>
        <taxon>Mermithidae</taxon>
        <taxon>Romanomermis</taxon>
    </lineage>
</organism>
<keyword evidence="1" id="KW-0812">Transmembrane</keyword>
<keyword evidence="1" id="KW-0472">Membrane</keyword>
<evidence type="ECO:0000313" key="3">
    <source>
        <dbReference type="WBParaSite" id="nRc.2.0.1.t20610-RA"/>
    </source>
</evidence>
<dbReference type="AlphaFoldDB" id="A0A915J2I2"/>
<proteinExistence type="predicted"/>
<sequence>MIQGSKNTFVQKLDGQFGQCPLFERNFISLVTIAISLSSNFGAILSNFSSRSRMLFRLEQSDDVFNQLTSEEISFKRIMLNKFRQNSMDDKKVPARSAIYSSC</sequence>
<name>A0A915J2I2_ROMCU</name>
<keyword evidence="1" id="KW-1133">Transmembrane helix</keyword>
<dbReference type="Proteomes" id="UP000887565">
    <property type="component" value="Unplaced"/>
</dbReference>